<gene>
    <name evidence="2" type="ORF">JR316_011933</name>
</gene>
<sequence length="250" mass="28771">MNGVRDVVLRVIVTSGEGQGHLQILKRLSSPPDILMSNNHILPILYEIIFQDIIILAVPKLIFNLEDACRPDKFSNSVEDLLYMVVQAFEGTAYLHRNLIAHQDLFLNNFMVEWMPGSLAERTSMLRPRVYIIDFEVAVEFPEDSEEAERLCDKFPYPLDIYARYVAPELETNQAYCPFRLDMWQLGMNLNMAVETGLEEIDAIWLGLCAPSPKDRLDAENALKALDEYLRKTPSLYLHRELLPPKDEDL</sequence>
<dbReference type="InterPro" id="IPR011009">
    <property type="entry name" value="Kinase-like_dom_sf"/>
</dbReference>
<name>A0A8H7XNA7_PSICU</name>
<evidence type="ECO:0000259" key="1">
    <source>
        <dbReference type="PROSITE" id="PS50011"/>
    </source>
</evidence>
<dbReference type="InterPro" id="IPR000719">
    <property type="entry name" value="Prot_kinase_dom"/>
</dbReference>
<dbReference type="GO" id="GO:0005524">
    <property type="term" value="F:ATP binding"/>
    <property type="evidence" value="ECO:0007669"/>
    <property type="project" value="InterPro"/>
</dbReference>
<dbReference type="Pfam" id="PF00069">
    <property type="entry name" value="Pkinase"/>
    <property type="match status" value="1"/>
</dbReference>
<dbReference type="EMBL" id="JAFIQS010000016">
    <property type="protein sequence ID" value="KAG5163066.1"/>
    <property type="molecule type" value="Genomic_DNA"/>
</dbReference>
<evidence type="ECO:0000313" key="2">
    <source>
        <dbReference type="EMBL" id="KAG5163066.1"/>
    </source>
</evidence>
<comment type="caution">
    <text evidence="2">The sequence shown here is derived from an EMBL/GenBank/DDBJ whole genome shotgun (WGS) entry which is preliminary data.</text>
</comment>
<dbReference type="SUPFAM" id="SSF56112">
    <property type="entry name" value="Protein kinase-like (PK-like)"/>
    <property type="match status" value="1"/>
</dbReference>
<accession>A0A8H7XNA7</accession>
<dbReference type="PROSITE" id="PS50011">
    <property type="entry name" value="PROTEIN_KINASE_DOM"/>
    <property type="match status" value="1"/>
</dbReference>
<protein>
    <recommendedName>
        <fullName evidence="1">Protein kinase domain-containing protein</fullName>
    </recommendedName>
</protein>
<dbReference type="AlphaFoldDB" id="A0A8H7XNA7"/>
<dbReference type="SMART" id="SM00220">
    <property type="entry name" value="S_TKc"/>
    <property type="match status" value="1"/>
</dbReference>
<proteinExistence type="predicted"/>
<dbReference type="PANTHER" id="PTHR24347">
    <property type="entry name" value="SERINE/THREONINE-PROTEIN KINASE"/>
    <property type="match status" value="1"/>
</dbReference>
<dbReference type="OrthoDB" id="2985259at2759"/>
<organism evidence="2">
    <name type="scientific">Psilocybe cubensis</name>
    <name type="common">Psychedelic mushroom</name>
    <name type="synonym">Stropharia cubensis</name>
    <dbReference type="NCBI Taxonomy" id="181762"/>
    <lineage>
        <taxon>Eukaryota</taxon>
        <taxon>Fungi</taxon>
        <taxon>Dikarya</taxon>
        <taxon>Basidiomycota</taxon>
        <taxon>Agaricomycotina</taxon>
        <taxon>Agaricomycetes</taxon>
        <taxon>Agaricomycetidae</taxon>
        <taxon>Agaricales</taxon>
        <taxon>Agaricineae</taxon>
        <taxon>Strophariaceae</taxon>
        <taxon>Psilocybe</taxon>
    </lineage>
</organism>
<dbReference type="GO" id="GO:0004672">
    <property type="term" value="F:protein kinase activity"/>
    <property type="evidence" value="ECO:0007669"/>
    <property type="project" value="InterPro"/>
</dbReference>
<feature type="domain" description="Protein kinase" evidence="1">
    <location>
        <begin position="1"/>
        <end position="250"/>
    </location>
</feature>
<dbReference type="Gene3D" id="1.10.510.10">
    <property type="entry name" value="Transferase(Phosphotransferase) domain 1"/>
    <property type="match status" value="1"/>
</dbReference>
<reference evidence="2" key="1">
    <citation type="submission" date="2021-02" db="EMBL/GenBank/DDBJ databases">
        <title>Psilocybe cubensis genome.</title>
        <authorList>
            <person name="Mckernan K.J."/>
            <person name="Crawford S."/>
            <person name="Trippe A."/>
            <person name="Kane L.T."/>
            <person name="Mclaughlin S."/>
        </authorList>
    </citation>
    <scope>NUCLEOTIDE SEQUENCE [LARGE SCALE GENOMIC DNA]</scope>
    <source>
        <strain evidence="2">MGC-MH-2018</strain>
    </source>
</reference>